<dbReference type="FunFam" id="3.40.50.800:FF:000001">
    <property type="entry name" value="Threonine--tRNA ligase"/>
    <property type="match status" value="1"/>
</dbReference>
<evidence type="ECO:0000256" key="7">
    <source>
        <dbReference type="ARBA" id="ARBA00022741"/>
    </source>
</evidence>
<dbReference type="Proteomes" id="UP000011087">
    <property type="component" value="Unassembled WGS sequence"/>
</dbReference>
<evidence type="ECO:0000256" key="13">
    <source>
        <dbReference type="ARBA" id="ARBA00031900"/>
    </source>
</evidence>
<proteinExistence type="inferred from homology"/>
<dbReference type="Pfam" id="PF03129">
    <property type="entry name" value="HGTP_anticodon"/>
    <property type="match status" value="1"/>
</dbReference>
<evidence type="ECO:0000256" key="9">
    <source>
        <dbReference type="ARBA" id="ARBA00022840"/>
    </source>
</evidence>
<dbReference type="Gene3D" id="3.40.50.800">
    <property type="entry name" value="Anticodon-binding domain"/>
    <property type="match status" value="1"/>
</dbReference>
<keyword evidence="3" id="KW-0963">Cytoplasm</keyword>
<keyword evidence="19" id="KW-1185">Reference proteome</keyword>
<dbReference type="InterPro" id="IPR033728">
    <property type="entry name" value="ThrRS_core"/>
</dbReference>
<evidence type="ECO:0000256" key="12">
    <source>
        <dbReference type="ARBA" id="ARBA00023146"/>
    </source>
</evidence>
<dbReference type="FunFam" id="3.30.54.20:FF:000002">
    <property type="entry name" value="Threonine--tRNA ligase"/>
    <property type="match status" value="1"/>
</dbReference>
<dbReference type="Pfam" id="PF00587">
    <property type="entry name" value="tRNA-synt_2b"/>
    <property type="match status" value="1"/>
</dbReference>
<dbReference type="SMART" id="SM00863">
    <property type="entry name" value="tRNA_SAD"/>
    <property type="match status" value="1"/>
</dbReference>
<dbReference type="NCBIfam" id="TIGR00418">
    <property type="entry name" value="thrS"/>
    <property type="match status" value="1"/>
</dbReference>
<dbReference type="GeneID" id="17289035"/>
<keyword evidence="11" id="KW-0648">Protein biosynthesis</keyword>
<dbReference type="EMBL" id="JH993199">
    <property type="protein sequence ID" value="EKX32295.1"/>
    <property type="molecule type" value="Genomic_DNA"/>
</dbReference>
<evidence type="ECO:0000256" key="14">
    <source>
        <dbReference type="ARBA" id="ARBA00049515"/>
    </source>
</evidence>
<dbReference type="InterPro" id="IPR002314">
    <property type="entry name" value="aa-tRNA-synt_IIb"/>
</dbReference>
<dbReference type="Gene3D" id="3.30.930.10">
    <property type="entry name" value="Bira Bifunctional Protein, Domain 2"/>
    <property type="match status" value="1"/>
</dbReference>
<dbReference type="GO" id="GO:0004829">
    <property type="term" value="F:threonine-tRNA ligase activity"/>
    <property type="evidence" value="ECO:0007669"/>
    <property type="project" value="UniProtKB-EC"/>
</dbReference>
<dbReference type="PROSITE" id="PS50862">
    <property type="entry name" value="AA_TRNA_LIGASE_II"/>
    <property type="match status" value="1"/>
</dbReference>
<keyword evidence="5" id="KW-0436">Ligase</keyword>
<dbReference type="AlphaFoldDB" id="L1I8Z1"/>
<dbReference type="FunFam" id="3.30.980.10:FF:000005">
    <property type="entry name" value="Threonyl-tRNA synthetase, mitochondrial"/>
    <property type="match status" value="1"/>
</dbReference>
<evidence type="ECO:0000256" key="1">
    <source>
        <dbReference type="ARBA" id="ARBA00008226"/>
    </source>
</evidence>
<dbReference type="GO" id="GO:0046872">
    <property type="term" value="F:metal ion binding"/>
    <property type="evidence" value="ECO:0007669"/>
    <property type="project" value="UniProtKB-KW"/>
</dbReference>
<dbReference type="GO" id="GO:0006435">
    <property type="term" value="P:threonyl-tRNA aminoacylation"/>
    <property type="evidence" value="ECO:0007669"/>
    <property type="project" value="InterPro"/>
</dbReference>
<dbReference type="PANTHER" id="PTHR11451:SF44">
    <property type="entry name" value="THREONINE--TRNA LIGASE, CHLOROPLASTIC_MITOCHONDRIAL 2"/>
    <property type="match status" value="1"/>
</dbReference>
<dbReference type="InterPro" id="IPR006195">
    <property type="entry name" value="aa-tRNA-synth_II"/>
</dbReference>
<organism evidence="17">
    <name type="scientific">Guillardia theta (strain CCMP2712)</name>
    <name type="common">Cryptophyte</name>
    <dbReference type="NCBI Taxonomy" id="905079"/>
    <lineage>
        <taxon>Eukaryota</taxon>
        <taxon>Cryptophyceae</taxon>
        <taxon>Pyrenomonadales</taxon>
        <taxon>Geminigeraceae</taxon>
        <taxon>Guillardia</taxon>
    </lineage>
</organism>
<gene>
    <name evidence="17" type="ORF">GUITHDRAFT_158988</name>
</gene>
<dbReference type="InterPro" id="IPR012947">
    <property type="entry name" value="tRNA_SAD"/>
</dbReference>
<dbReference type="EC" id="6.1.1.3" evidence="2"/>
<feature type="region of interest" description="Disordered" evidence="15">
    <location>
        <begin position="1"/>
        <end position="23"/>
    </location>
</feature>
<dbReference type="GO" id="GO:0005524">
    <property type="term" value="F:ATP binding"/>
    <property type="evidence" value="ECO:0007669"/>
    <property type="project" value="UniProtKB-KW"/>
</dbReference>
<keyword evidence="12 17" id="KW-0030">Aminoacyl-tRNA synthetase</keyword>
<evidence type="ECO:0000256" key="3">
    <source>
        <dbReference type="ARBA" id="ARBA00022490"/>
    </source>
</evidence>
<evidence type="ECO:0000256" key="10">
    <source>
        <dbReference type="ARBA" id="ARBA00022884"/>
    </source>
</evidence>
<dbReference type="OrthoDB" id="5423599at2759"/>
<evidence type="ECO:0000256" key="8">
    <source>
        <dbReference type="ARBA" id="ARBA00022833"/>
    </source>
</evidence>
<dbReference type="KEGG" id="gtt:GUITHDRAFT_158988"/>
<keyword evidence="8" id="KW-0862">Zinc</keyword>
<evidence type="ECO:0000256" key="4">
    <source>
        <dbReference type="ARBA" id="ARBA00022555"/>
    </source>
</evidence>
<dbReference type="RefSeq" id="XP_005819275.1">
    <property type="nucleotide sequence ID" value="XM_005819218.1"/>
</dbReference>
<evidence type="ECO:0000313" key="18">
    <source>
        <dbReference type="EnsemblProtists" id="EKX32295"/>
    </source>
</evidence>
<evidence type="ECO:0000313" key="17">
    <source>
        <dbReference type="EMBL" id="EKX32295.1"/>
    </source>
</evidence>
<dbReference type="InterPro" id="IPR047246">
    <property type="entry name" value="ThrRS_anticodon"/>
</dbReference>
<keyword evidence="9" id="KW-0067">ATP-binding</keyword>
<dbReference type="OMA" id="EDKGWEY"/>
<evidence type="ECO:0000256" key="11">
    <source>
        <dbReference type="ARBA" id="ARBA00022917"/>
    </source>
</evidence>
<comment type="similarity">
    <text evidence="1">Belongs to the class-II aminoacyl-tRNA synthetase family.</text>
</comment>
<dbReference type="InterPro" id="IPR045864">
    <property type="entry name" value="aa-tRNA-synth_II/BPL/LPL"/>
</dbReference>
<evidence type="ECO:0000256" key="5">
    <source>
        <dbReference type="ARBA" id="ARBA00022598"/>
    </source>
</evidence>
<dbReference type="HOGENOM" id="CLU_008554_3_1_1"/>
<dbReference type="Gene3D" id="3.30.980.10">
    <property type="entry name" value="Threonyl-trna Synthetase, Chain A, domain 2"/>
    <property type="match status" value="1"/>
</dbReference>
<keyword evidence="7" id="KW-0547">Nucleotide-binding</keyword>
<name>L1I8Z1_GUITC</name>
<reference evidence="19" key="2">
    <citation type="submission" date="2012-11" db="EMBL/GenBank/DDBJ databases">
        <authorList>
            <person name="Kuo A."/>
            <person name="Curtis B.A."/>
            <person name="Tanifuji G."/>
            <person name="Burki F."/>
            <person name="Gruber A."/>
            <person name="Irimia M."/>
            <person name="Maruyama S."/>
            <person name="Arias M.C."/>
            <person name="Ball S.G."/>
            <person name="Gile G.H."/>
            <person name="Hirakawa Y."/>
            <person name="Hopkins J.F."/>
            <person name="Rensing S.A."/>
            <person name="Schmutz J."/>
            <person name="Symeonidi A."/>
            <person name="Elias M."/>
            <person name="Eveleigh R.J."/>
            <person name="Herman E.K."/>
            <person name="Klute M.J."/>
            <person name="Nakayama T."/>
            <person name="Obornik M."/>
            <person name="Reyes-Prieto A."/>
            <person name="Armbrust E.V."/>
            <person name="Aves S.J."/>
            <person name="Beiko R.G."/>
            <person name="Coutinho P."/>
            <person name="Dacks J.B."/>
            <person name="Durnford D.G."/>
            <person name="Fast N.M."/>
            <person name="Green B.R."/>
            <person name="Grisdale C."/>
            <person name="Hempe F."/>
            <person name="Henrissat B."/>
            <person name="Hoppner M.P."/>
            <person name="Ishida K.-I."/>
            <person name="Kim E."/>
            <person name="Koreny L."/>
            <person name="Kroth P.G."/>
            <person name="Liu Y."/>
            <person name="Malik S.-B."/>
            <person name="Maier U.G."/>
            <person name="McRose D."/>
            <person name="Mock T."/>
            <person name="Neilson J.A."/>
            <person name="Onodera N.T."/>
            <person name="Poole A.M."/>
            <person name="Pritham E.J."/>
            <person name="Richards T.A."/>
            <person name="Rocap G."/>
            <person name="Roy S.W."/>
            <person name="Sarai C."/>
            <person name="Schaack S."/>
            <person name="Shirato S."/>
            <person name="Slamovits C.H."/>
            <person name="Spencer D.F."/>
            <person name="Suzuki S."/>
            <person name="Worden A.Z."/>
            <person name="Zauner S."/>
            <person name="Barry K."/>
            <person name="Bell C."/>
            <person name="Bharti A.K."/>
            <person name="Crow J.A."/>
            <person name="Grimwood J."/>
            <person name="Kramer R."/>
            <person name="Lindquist E."/>
            <person name="Lucas S."/>
            <person name="Salamov A."/>
            <person name="McFadden G.I."/>
            <person name="Lane C.E."/>
            <person name="Keeling P.J."/>
            <person name="Gray M.W."/>
            <person name="Grigoriev I.V."/>
            <person name="Archibald J.M."/>
        </authorList>
    </citation>
    <scope>NUCLEOTIDE SEQUENCE</scope>
    <source>
        <strain evidence="19">CCMP2712</strain>
    </source>
</reference>
<keyword evidence="6" id="KW-0479">Metal-binding</keyword>
<keyword evidence="4" id="KW-0820">tRNA-binding</keyword>
<dbReference type="Pfam" id="PF07973">
    <property type="entry name" value="tRNA_SAD"/>
    <property type="match status" value="1"/>
</dbReference>
<evidence type="ECO:0000256" key="6">
    <source>
        <dbReference type="ARBA" id="ARBA00022723"/>
    </source>
</evidence>
<dbReference type="SUPFAM" id="SSF52954">
    <property type="entry name" value="Class II aaRS ABD-related"/>
    <property type="match status" value="1"/>
</dbReference>
<dbReference type="SUPFAM" id="SSF55681">
    <property type="entry name" value="Class II aaRS and biotin synthetases"/>
    <property type="match status" value="1"/>
</dbReference>
<dbReference type="CDD" id="cd00771">
    <property type="entry name" value="ThrRS_core"/>
    <property type="match status" value="1"/>
</dbReference>
<dbReference type="STRING" id="905079.L1I8Z1"/>
<evidence type="ECO:0000256" key="2">
    <source>
        <dbReference type="ARBA" id="ARBA00013163"/>
    </source>
</evidence>
<dbReference type="HAMAP" id="MF_00184">
    <property type="entry name" value="Thr_tRNA_synth"/>
    <property type="match status" value="1"/>
</dbReference>
<dbReference type="InterPro" id="IPR004154">
    <property type="entry name" value="Anticodon-bd"/>
</dbReference>
<protein>
    <recommendedName>
        <fullName evidence="2">threonine--tRNA ligase</fullName>
        <ecNumber evidence="2">6.1.1.3</ecNumber>
    </recommendedName>
    <alternativeName>
        <fullName evidence="13">Threonyl-tRNA synthetase</fullName>
    </alternativeName>
</protein>
<dbReference type="PaxDb" id="55529-EKX32295"/>
<dbReference type="SUPFAM" id="SSF55186">
    <property type="entry name" value="ThrRS/AlaRS common domain"/>
    <property type="match status" value="1"/>
</dbReference>
<keyword evidence="10" id="KW-0694">RNA-binding</keyword>
<reference evidence="18" key="3">
    <citation type="submission" date="2016-03" db="UniProtKB">
        <authorList>
            <consortium name="EnsemblProtists"/>
        </authorList>
    </citation>
    <scope>IDENTIFICATION</scope>
</reference>
<dbReference type="FunFam" id="3.30.930.10:FF:000002">
    <property type="entry name" value="Threonine--tRNA ligase"/>
    <property type="match status" value="1"/>
</dbReference>
<accession>L1I8Z1</accession>
<dbReference type="EnsemblProtists" id="EKX32295">
    <property type="protein sequence ID" value="EKX32295"/>
    <property type="gene ID" value="GUITHDRAFT_158988"/>
</dbReference>
<dbReference type="Gene3D" id="3.30.54.20">
    <property type="match status" value="1"/>
</dbReference>
<reference evidence="17 19" key="1">
    <citation type="journal article" date="2012" name="Nature">
        <title>Algal genomes reveal evolutionary mosaicism and the fate of nucleomorphs.</title>
        <authorList>
            <consortium name="DOE Joint Genome Institute"/>
            <person name="Curtis B.A."/>
            <person name="Tanifuji G."/>
            <person name="Burki F."/>
            <person name="Gruber A."/>
            <person name="Irimia M."/>
            <person name="Maruyama S."/>
            <person name="Arias M.C."/>
            <person name="Ball S.G."/>
            <person name="Gile G.H."/>
            <person name="Hirakawa Y."/>
            <person name="Hopkins J.F."/>
            <person name="Kuo A."/>
            <person name="Rensing S.A."/>
            <person name="Schmutz J."/>
            <person name="Symeonidi A."/>
            <person name="Elias M."/>
            <person name="Eveleigh R.J."/>
            <person name="Herman E.K."/>
            <person name="Klute M.J."/>
            <person name="Nakayama T."/>
            <person name="Obornik M."/>
            <person name="Reyes-Prieto A."/>
            <person name="Armbrust E.V."/>
            <person name="Aves S.J."/>
            <person name="Beiko R.G."/>
            <person name="Coutinho P."/>
            <person name="Dacks J.B."/>
            <person name="Durnford D.G."/>
            <person name="Fast N.M."/>
            <person name="Green B.R."/>
            <person name="Grisdale C.J."/>
            <person name="Hempel F."/>
            <person name="Henrissat B."/>
            <person name="Hoppner M.P."/>
            <person name="Ishida K."/>
            <person name="Kim E."/>
            <person name="Koreny L."/>
            <person name="Kroth P.G."/>
            <person name="Liu Y."/>
            <person name="Malik S.B."/>
            <person name="Maier U.G."/>
            <person name="McRose D."/>
            <person name="Mock T."/>
            <person name="Neilson J.A."/>
            <person name="Onodera N.T."/>
            <person name="Poole A.M."/>
            <person name="Pritham E.J."/>
            <person name="Richards T.A."/>
            <person name="Rocap G."/>
            <person name="Roy S.W."/>
            <person name="Sarai C."/>
            <person name="Schaack S."/>
            <person name="Shirato S."/>
            <person name="Slamovits C.H."/>
            <person name="Spencer D.F."/>
            <person name="Suzuki S."/>
            <person name="Worden A.Z."/>
            <person name="Zauner S."/>
            <person name="Barry K."/>
            <person name="Bell C."/>
            <person name="Bharti A.K."/>
            <person name="Crow J.A."/>
            <person name="Grimwood J."/>
            <person name="Kramer R."/>
            <person name="Lindquist E."/>
            <person name="Lucas S."/>
            <person name="Salamov A."/>
            <person name="McFadden G.I."/>
            <person name="Lane C.E."/>
            <person name="Keeling P.J."/>
            <person name="Gray M.W."/>
            <person name="Grigoriev I.V."/>
            <person name="Archibald J.M."/>
        </authorList>
    </citation>
    <scope>NUCLEOTIDE SEQUENCE</scope>
    <source>
        <strain evidence="17 19">CCMP2712</strain>
    </source>
</reference>
<dbReference type="GO" id="GO:0000049">
    <property type="term" value="F:tRNA binding"/>
    <property type="evidence" value="ECO:0007669"/>
    <property type="project" value="UniProtKB-KW"/>
</dbReference>
<dbReference type="PRINTS" id="PR01047">
    <property type="entry name" value="TRNASYNTHTHR"/>
</dbReference>
<comment type="catalytic activity">
    <reaction evidence="14">
        <text>tRNA(Thr) + L-threonine + ATP = L-threonyl-tRNA(Thr) + AMP + diphosphate + H(+)</text>
        <dbReference type="Rhea" id="RHEA:24624"/>
        <dbReference type="Rhea" id="RHEA-COMP:9670"/>
        <dbReference type="Rhea" id="RHEA-COMP:9704"/>
        <dbReference type="ChEBI" id="CHEBI:15378"/>
        <dbReference type="ChEBI" id="CHEBI:30616"/>
        <dbReference type="ChEBI" id="CHEBI:33019"/>
        <dbReference type="ChEBI" id="CHEBI:57926"/>
        <dbReference type="ChEBI" id="CHEBI:78442"/>
        <dbReference type="ChEBI" id="CHEBI:78534"/>
        <dbReference type="ChEBI" id="CHEBI:456215"/>
        <dbReference type="EC" id="6.1.1.3"/>
    </reaction>
</comment>
<feature type="domain" description="Aminoacyl-transfer RNA synthetases class-II family profile" evidence="16">
    <location>
        <begin position="210"/>
        <end position="515"/>
    </location>
</feature>
<evidence type="ECO:0000259" key="16">
    <source>
        <dbReference type="PROSITE" id="PS50862"/>
    </source>
</evidence>
<dbReference type="eggNOG" id="KOG1637">
    <property type="taxonomic scope" value="Eukaryota"/>
</dbReference>
<dbReference type="InterPro" id="IPR036621">
    <property type="entry name" value="Anticodon-bd_dom_sf"/>
</dbReference>
<dbReference type="GO" id="GO:0005737">
    <property type="term" value="C:cytoplasm"/>
    <property type="evidence" value="ECO:0007669"/>
    <property type="project" value="InterPro"/>
</dbReference>
<dbReference type="PANTHER" id="PTHR11451">
    <property type="entry name" value="THREONINE-TRNA LIGASE"/>
    <property type="match status" value="1"/>
</dbReference>
<evidence type="ECO:0000256" key="15">
    <source>
        <dbReference type="SAM" id="MobiDB-lite"/>
    </source>
</evidence>
<dbReference type="InterPro" id="IPR002320">
    <property type="entry name" value="Thr-tRNA-ligase_IIa"/>
</dbReference>
<dbReference type="InterPro" id="IPR018163">
    <property type="entry name" value="Thr/Ala-tRNA-synth_IIc_edit"/>
</dbReference>
<evidence type="ECO:0000313" key="19">
    <source>
        <dbReference type="Proteomes" id="UP000011087"/>
    </source>
</evidence>
<sequence length="610" mass="70229">MDLRMVATSSKQEESKETEFVPLPTNDESPGLVKIRHSSAHIMAMAVQRLFPKAQVTIGPWIENGFFYDFDLQGGSFEEKDLKAIQKEMQKIINKKLPIWREVVSREEARKRIEAQKEPYKLELLDAIPEGEDISIYHIGEEWWDLCAGPHVETTGDISGKALKLERVSGAYWRGDETKASLQRIYGTAWENEDQLKSYQHMIEEAKRRDHRKLGQEMDLFSIQEKAGGGLVFWHPKGGRMRNIIESFWKDLHMRSGYELVYSPHIANVELWKQSGHFEFYSESMFDQMDVEEEVYQIKPMNCPFHVLMYKNTKRSYRQLPIRWAELGTVYRYERSGTLSGLFRVRGFTQDDAHVFCLPDQVEDEILKILDLTESVLSKFGFTNYEINLSTRPEKSIGSDDIWDLATSALIKALERKGWSYAVDEGGGAFYGPKIDLKIRDALGRKWQCSTIQCDFNLPQRFDLEYVAPDGSSQRPIMIHRAIFGSVERFFGILVENYAGEFPLWFAPEQLRLLPINDEVVPFCEKVAEDMRVSGFRVEVDSSAERLQKKIRNAEIAKVPLTAVVGKKEVEENQLAMRARFTGDLGAMPVEQVKNKLKKAVEDNLSFVDA</sequence>
<dbReference type="CDD" id="cd00860">
    <property type="entry name" value="ThrRS_anticodon"/>
    <property type="match status" value="1"/>
</dbReference>